<dbReference type="PROSITE" id="PS50157">
    <property type="entry name" value="ZINC_FINGER_C2H2_2"/>
    <property type="match status" value="5"/>
</dbReference>
<reference evidence="12" key="1">
    <citation type="submission" date="2013-11" db="EMBL/GenBank/DDBJ databases">
        <title>Genome sequence of the fusiform rust pathogen reveals effectors for host alternation and coevolution with pine.</title>
        <authorList>
            <consortium name="DOE Joint Genome Institute"/>
            <person name="Smith K."/>
            <person name="Pendleton A."/>
            <person name="Kubisiak T."/>
            <person name="Anderson C."/>
            <person name="Salamov A."/>
            <person name="Aerts A."/>
            <person name="Riley R."/>
            <person name="Clum A."/>
            <person name="Lindquist E."/>
            <person name="Ence D."/>
            <person name="Campbell M."/>
            <person name="Kronenberg Z."/>
            <person name="Feau N."/>
            <person name="Dhillon B."/>
            <person name="Hamelin R."/>
            <person name="Burleigh J."/>
            <person name="Smith J."/>
            <person name="Yandell M."/>
            <person name="Nelson C."/>
            <person name="Grigoriev I."/>
            <person name="Davis J."/>
        </authorList>
    </citation>
    <scope>NUCLEOTIDE SEQUENCE</scope>
    <source>
        <strain evidence="12">G11</strain>
    </source>
</reference>
<keyword evidence="5" id="KW-0862">Zinc</keyword>
<evidence type="ECO:0000256" key="1">
    <source>
        <dbReference type="ARBA" id="ARBA00004123"/>
    </source>
</evidence>
<evidence type="ECO:0000256" key="9">
    <source>
        <dbReference type="PROSITE-ProRule" id="PRU00042"/>
    </source>
</evidence>
<name>A0A9P6NL36_9BASI</name>
<evidence type="ECO:0000256" key="8">
    <source>
        <dbReference type="ARBA" id="ARBA00023242"/>
    </source>
</evidence>
<organism evidence="12 13">
    <name type="scientific">Cronartium quercuum f. sp. fusiforme G11</name>
    <dbReference type="NCBI Taxonomy" id="708437"/>
    <lineage>
        <taxon>Eukaryota</taxon>
        <taxon>Fungi</taxon>
        <taxon>Dikarya</taxon>
        <taxon>Basidiomycota</taxon>
        <taxon>Pucciniomycotina</taxon>
        <taxon>Pucciniomycetes</taxon>
        <taxon>Pucciniales</taxon>
        <taxon>Coleosporiaceae</taxon>
        <taxon>Cronartium</taxon>
    </lineage>
</organism>
<feature type="domain" description="C2H2-type" evidence="11">
    <location>
        <begin position="94"/>
        <end position="123"/>
    </location>
</feature>
<evidence type="ECO:0000259" key="11">
    <source>
        <dbReference type="PROSITE" id="PS50157"/>
    </source>
</evidence>
<evidence type="ECO:0000256" key="3">
    <source>
        <dbReference type="ARBA" id="ARBA00022737"/>
    </source>
</evidence>
<feature type="domain" description="C2H2-type" evidence="11">
    <location>
        <begin position="124"/>
        <end position="151"/>
    </location>
</feature>
<dbReference type="OrthoDB" id="427030at2759"/>
<evidence type="ECO:0000256" key="10">
    <source>
        <dbReference type="SAM" id="MobiDB-lite"/>
    </source>
</evidence>
<dbReference type="PANTHER" id="PTHR46179:SF13">
    <property type="entry name" value="C2H2-TYPE DOMAIN-CONTAINING PROTEIN"/>
    <property type="match status" value="1"/>
</dbReference>
<gene>
    <name evidence="12" type="ORF">CROQUDRAFT_63144</name>
</gene>
<dbReference type="GO" id="GO:0008270">
    <property type="term" value="F:zinc ion binding"/>
    <property type="evidence" value="ECO:0007669"/>
    <property type="project" value="UniProtKB-KW"/>
</dbReference>
<dbReference type="Proteomes" id="UP000886653">
    <property type="component" value="Unassembled WGS sequence"/>
</dbReference>
<evidence type="ECO:0000313" key="13">
    <source>
        <dbReference type="Proteomes" id="UP000886653"/>
    </source>
</evidence>
<keyword evidence="4 9" id="KW-0863">Zinc-finger</keyword>
<dbReference type="InterPro" id="IPR051061">
    <property type="entry name" value="Zinc_finger_trans_reg"/>
</dbReference>
<dbReference type="Pfam" id="PF00096">
    <property type="entry name" value="zf-C2H2"/>
    <property type="match status" value="2"/>
</dbReference>
<keyword evidence="8" id="KW-0539">Nucleus</keyword>
<dbReference type="PANTHER" id="PTHR46179">
    <property type="entry name" value="ZINC FINGER PROTEIN"/>
    <property type="match status" value="1"/>
</dbReference>
<protein>
    <recommendedName>
        <fullName evidence="11">C2H2-type domain-containing protein</fullName>
    </recommendedName>
</protein>
<dbReference type="PROSITE" id="PS00028">
    <property type="entry name" value="ZINC_FINGER_C2H2_1"/>
    <property type="match status" value="3"/>
</dbReference>
<comment type="caution">
    <text evidence="12">The sequence shown here is derived from an EMBL/GenBank/DDBJ whole genome shotgun (WGS) entry which is preliminary data.</text>
</comment>
<proteinExistence type="predicted"/>
<sequence>MSVLVFNPSDHFSSSTSNSSQSSYAPPISKNYKRNRSVSESTTSSSVIKGSTNKFQSSISRGIRLVNGILIRDNPSGSSTNVSGNSSVKKKKAYHCTWDGCNKTYTKPIRLKEHERSHTNERPHACPHCPATYRRDTHLTAHIRMHLPEEAKPLVCGWVDNSNNVDTTQSCSKRFWTQQHLKVHRETMHEGKKGQPKFLCEICQREFLKHHLLRTHHAEVHCSPGTKPFICPQSSCGKSFSTGSKLRKHERTHDETRYTCSHPDCLQNDQVSLQDRCFATWTDLQQHTRDVHPPRCFQGDCNGKKTFRTHKALREHTMNFHLEHDHLSDSPSNAVHIGNPAQCTSSQLRMTDVRPGGVFKCCDYDTASTKCGKTYQSLRALQSHISAIHKASQPSQSLDQQASTSTSSGPAIKRRRKTTRVEKLTQLSLLTGAGYGPQADSIAGLTNDVVKRKFACPAHLLQMTNDGEVGTSSKISQLTPCPIRYNRVYDVQRHLRSEHNLEVERDALKGLFEAS</sequence>
<evidence type="ECO:0000256" key="6">
    <source>
        <dbReference type="ARBA" id="ARBA00023015"/>
    </source>
</evidence>
<feature type="region of interest" description="Disordered" evidence="10">
    <location>
        <begin position="1"/>
        <end position="53"/>
    </location>
</feature>
<accession>A0A9P6NL36</accession>
<keyword evidence="2" id="KW-0479">Metal-binding</keyword>
<evidence type="ECO:0000313" key="12">
    <source>
        <dbReference type="EMBL" id="KAG0146119.1"/>
    </source>
</evidence>
<dbReference type="GO" id="GO:0005634">
    <property type="term" value="C:nucleus"/>
    <property type="evidence" value="ECO:0007669"/>
    <property type="project" value="UniProtKB-SubCell"/>
</dbReference>
<feature type="compositionally biased region" description="Low complexity" evidence="10">
    <location>
        <begin position="8"/>
        <end position="29"/>
    </location>
</feature>
<dbReference type="InterPro" id="IPR036236">
    <property type="entry name" value="Znf_C2H2_sf"/>
</dbReference>
<evidence type="ECO:0000256" key="2">
    <source>
        <dbReference type="ARBA" id="ARBA00022723"/>
    </source>
</evidence>
<keyword evidence="13" id="KW-1185">Reference proteome</keyword>
<dbReference type="SMART" id="SM00355">
    <property type="entry name" value="ZnF_C2H2"/>
    <property type="match status" value="9"/>
</dbReference>
<keyword evidence="3" id="KW-0677">Repeat</keyword>
<keyword evidence="7" id="KW-0804">Transcription</keyword>
<feature type="compositionally biased region" description="Polar residues" evidence="10">
    <location>
        <begin position="392"/>
        <end position="409"/>
    </location>
</feature>
<feature type="compositionally biased region" description="Low complexity" evidence="10">
    <location>
        <begin position="38"/>
        <end position="47"/>
    </location>
</feature>
<dbReference type="AlphaFoldDB" id="A0A9P6NL36"/>
<evidence type="ECO:0000256" key="7">
    <source>
        <dbReference type="ARBA" id="ARBA00023163"/>
    </source>
</evidence>
<feature type="domain" description="C2H2-type" evidence="11">
    <location>
        <begin position="359"/>
        <end position="394"/>
    </location>
</feature>
<evidence type="ECO:0000256" key="4">
    <source>
        <dbReference type="ARBA" id="ARBA00022771"/>
    </source>
</evidence>
<dbReference type="InterPro" id="IPR013087">
    <property type="entry name" value="Znf_C2H2_type"/>
</dbReference>
<evidence type="ECO:0000256" key="5">
    <source>
        <dbReference type="ARBA" id="ARBA00022833"/>
    </source>
</evidence>
<feature type="domain" description="C2H2-type" evidence="11">
    <location>
        <begin position="229"/>
        <end position="258"/>
    </location>
</feature>
<dbReference type="FunFam" id="3.30.160.60:FF:001102">
    <property type="entry name" value="Transcription factor IIIA"/>
    <property type="match status" value="1"/>
</dbReference>
<dbReference type="GO" id="GO:0006357">
    <property type="term" value="P:regulation of transcription by RNA polymerase II"/>
    <property type="evidence" value="ECO:0007669"/>
    <property type="project" value="TreeGrafter"/>
</dbReference>
<dbReference type="SUPFAM" id="SSF57667">
    <property type="entry name" value="beta-beta-alpha zinc fingers"/>
    <property type="match status" value="2"/>
</dbReference>
<dbReference type="EMBL" id="MU167265">
    <property type="protein sequence ID" value="KAG0146119.1"/>
    <property type="molecule type" value="Genomic_DNA"/>
</dbReference>
<keyword evidence="6" id="KW-0805">Transcription regulation</keyword>
<comment type="subcellular location">
    <subcellularLocation>
        <location evidence="1">Nucleus</location>
    </subcellularLocation>
</comment>
<dbReference type="Gene3D" id="3.30.160.60">
    <property type="entry name" value="Classic Zinc Finger"/>
    <property type="match status" value="4"/>
</dbReference>
<feature type="region of interest" description="Disordered" evidence="10">
    <location>
        <begin position="389"/>
        <end position="418"/>
    </location>
</feature>
<feature type="domain" description="C2H2-type" evidence="11">
    <location>
        <begin position="198"/>
        <end position="226"/>
    </location>
</feature>